<proteinExistence type="predicted"/>
<protein>
    <submittedName>
        <fullName evidence="1">Uncharacterized protein</fullName>
    </submittedName>
</protein>
<name>A0A7J7JX47_BUGNE</name>
<dbReference type="AlphaFoldDB" id="A0A7J7JX47"/>
<accession>A0A7J7JX47</accession>
<evidence type="ECO:0000313" key="2">
    <source>
        <dbReference type="Proteomes" id="UP000593567"/>
    </source>
</evidence>
<organism evidence="1 2">
    <name type="scientific">Bugula neritina</name>
    <name type="common">Brown bryozoan</name>
    <name type="synonym">Sertularia neritina</name>
    <dbReference type="NCBI Taxonomy" id="10212"/>
    <lineage>
        <taxon>Eukaryota</taxon>
        <taxon>Metazoa</taxon>
        <taxon>Spiralia</taxon>
        <taxon>Lophotrochozoa</taxon>
        <taxon>Bryozoa</taxon>
        <taxon>Gymnolaemata</taxon>
        <taxon>Cheilostomatida</taxon>
        <taxon>Flustrina</taxon>
        <taxon>Buguloidea</taxon>
        <taxon>Bugulidae</taxon>
        <taxon>Bugula</taxon>
    </lineage>
</organism>
<dbReference type="Proteomes" id="UP000593567">
    <property type="component" value="Unassembled WGS sequence"/>
</dbReference>
<evidence type="ECO:0000313" key="1">
    <source>
        <dbReference type="EMBL" id="KAF6029908.1"/>
    </source>
</evidence>
<dbReference type="EMBL" id="VXIV02001779">
    <property type="protein sequence ID" value="KAF6029908.1"/>
    <property type="molecule type" value="Genomic_DNA"/>
</dbReference>
<reference evidence="1" key="1">
    <citation type="submission" date="2020-06" db="EMBL/GenBank/DDBJ databases">
        <title>Draft genome of Bugula neritina, a colonial animal packing powerful symbionts and potential medicines.</title>
        <authorList>
            <person name="Rayko M."/>
        </authorList>
    </citation>
    <scope>NUCLEOTIDE SEQUENCE [LARGE SCALE GENOMIC DNA]</scope>
    <source>
        <strain evidence="1">Kwan_BN1</strain>
    </source>
</reference>
<comment type="caution">
    <text evidence="1">The sequence shown here is derived from an EMBL/GenBank/DDBJ whole genome shotgun (WGS) entry which is preliminary data.</text>
</comment>
<keyword evidence="2" id="KW-1185">Reference proteome</keyword>
<gene>
    <name evidence="1" type="ORF">EB796_011789</name>
</gene>
<sequence>MVARSEAFILNKDERLLRQEQMDLISNRDQTAIVNCYLLDTTNHNLLSVRLEKKKGEKSAANDAAVDNEEISGVASSFKWPDLFTLQWLLNRKNKVAVKPDPIARDQQVLNVPLVKFQKVVKGALRTKDKLLRKKKFKSNHLTVDKTLEDNGLLVQVG</sequence>